<sequence>MTSTDLWLSPEALILASTSATRCLLVSAAGIPVETMDPAVDERAVEAPLKAAGASPMDVALALARAKALAVSHRLPGRLVLGGDQTLDCEGRSFSKPADREAARRQLSALAGRTHHLHAAAALARDGRIVFETVSSAALTMRAMDAAFITRYLAAAGEAVTLSVGGYQLEGLGIHLFSTIVGDHFTILGLPLLSILPALRREAVLA</sequence>
<dbReference type="PIRSF" id="PIRSF006305">
    <property type="entry name" value="Maf"/>
    <property type="match status" value="1"/>
</dbReference>
<evidence type="ECO:0000256" key="4">
    <source>
        <dbReference type="HAMAP-Rule" id="MF_00528"/>
    </source>
</evidence>
<evidence type="ECO:0000256" key="2">
    <source>
        <dbReference type="ARBA" id="ARBA00022801"/>
    </source>
</evidence>
<dbReference type="InterPro" id="IPR003697">
    <property type="entry name" value="Maf-like"/>
</dbReference>
<dbReference type="GO" id="GO:0009117">
    <property type="term" value="P:nucleotide metabolic process"/>
    <property type="evidence" value="ECO:0007669"/>
    <property type="project" value="UniProtKB-KW"/>
</dbReference>
<comment type="caution">
    <text evidence="5">The sequence shown here is derived from an EMBL/GenBank/DDBJ whole genome shotgun (WGS) entry which is preliminary data.</text>
</comment>
<dbReference type="PANTHER" id="PTHR43213">
    <property type="entry name" value="BIFUNCTIONAL DTTP/UTP PYROPHOSPHATASE/METHYLTRANSFERASE PROTEIN-RELATED"/>
    <property type="match status" value="1"/>
</dbReference>
<comment type="catalytic activity">
    <reaction evidence="4">
        <text>a 2'-deoxyribonucleoside 5'-triphosphate + H2O = a 2'-deoxyribonucleoside 5'-phosphate + diphosphate + H(+)</text>
        <dbReference type="Rhea" id="RHEA:44644"/>
        <dbReference type="ChEBI" id="CHEBI:15377"/>
        <dbReference type="ChEBI" id="CHEBI:15378"/>
        <dbReference type="ChEBI" id="CHEBI:33019"/>
        <dbReference type="ChEBI" id="CHEBI:61560"/>
        <dbReference type="ChEBI" id="CHEBI:65317"/>
        <dbReference type="EC" id="3.6.1.9"/>
    </reaction>
</comment>
<comment type="catalytic activity">
    <reaction evidence="4">
        <text>a ribonucleoside 5'-triphosphate + H2O = a ribonucleoside 5'-phosphate + diphosphate + H(+)</text>
        <dbReference type="Rhea" id="RHEA:23996"/>
        <dbReference type="ChEBI" id="CHEBI:15377"/>
        <dbReference type="ChEBI" id="CHEBI:15378"/>
        <dbReference type="ChEBI" id="CHEBI:33019"/>
        <dbReference type="ChEBI" id="CHEBI:58043"/>
        <dbReference type="ChEBI" id="CHEBI:61557"/>
        <dbReference type="EC" id="3.6.1.9"/>
    </reaction>
</comment>
<dbReference type="EMBL" id="QJJK01000005">
    <property type="protein sequence ID" value="PXW58859.1"/>
    <property type="molecule type" value="Genomic_DNA"/>
</dbReference>
<dbReference type="Pfam" id="PF02545">
    <property type="entry name" value="Maf"/>
    <property type="match status" value="1"/>
</dbReference>
<proteinExistence type="inferred from homology"/>
<protein>
    <recommendedName>
        <fullName evidence="4">Nucleoside triphosphate pyrophosphatase</fullName>
        <ecNumber evidence="4">3.6.1.9</ecNumber>
    </recommendedName>
    <alternativeName>
        <fullName evidence="4">Nucleotide pyrophosphatase</fullName>
        <shortName evidence="4">Nucleotide PPase</shortName>
    </alternativeName>
</protein>
<comment type="cofactor">
    <cofactor evidence="1 4">
        <name>a divalent metal cation</name>
        <dbReference type="ChEBI" id="CHEBI:60240"/>
    </cofactor>
</comment>
<comment type="caution">
    <text evidence="4">Lacks conserved residue(s) required for the propagation of feature annotation.</text>
</comment>
<feature type="active site" description="Proton acceptor" evidence="4">
    <location>
        <position position="84"/>
    </location>
</feature>
<keyword evidence="2 4" id="KW-0378">Hydrolase</keyword>
<dbReference type="GO" id="GO:0005737">
    <property type="term" value="C:cytoplasm"/>
    <property type="evidence" value="ECO:0007669"/>
    <property type="project" value="UniProtKB-SubCell"/>
</dbReference>
<dbReference type="InterPro" id="IPR029001">
    <property type="entry name" value="ITPase-like_fam"/>
</dbReference>
<dbReference type="HAMAP" id="MF_00528">
    <property type="entry name" value="Maf"/>
    <property type="match status" value="1"/>
</dbReference>
<dbReference type="AlphaFoldDB" id="A0A2V3U7M8"/>
<evidence type="ECO:0000256" key="1">
    <source>
        <dbReference type="ARBA" id="ARBA00001968"/>
    </source>
</evidence>
<dbReference type="SUPFAM" id="SSF52972">
    <property type="entry name" value="ITPase-like"/>
    <property type="match status" value="1"/>
</dbReference>
<dbReference type="GO" id="GO:0047429">
    <property type="term" value="F:nucleoside triphosphate diphosphatase activity"/>
    <property type="evidence" value="ECO:0007669"/>
    <property type="project" value="UniProtKB-EC"/>
</dbReference>
<gene>
    <name evidence="5" type="ORF">C7450_105207</name>
</gene>
<comment type="subcellular location">
    <subcellularLocation>
        <location evidence="4">Cytoplasm</location>
    </subcellularLocation>
</comment>
<comment type="similarity">
    <text evidence="4">Belongs to the Maf family.</text>
</comment>
<organism evidence="5 6">
    <name type="scientific">Chelatococcus asaccharovorans</name>
    <dbReference type="NCBI Taxonomy" id="28210"/>
    <lineage>
        <taxon>Bacteria</taxon>
        <taxon>Pseudomonadati</taxon>
        <taxon>Pseudomonadota</taxon>
        <taxon>Alphaproteobacteria</taxon>
        <taxon>Hyphomicrobiales</taxon>
        <taxon>Chelatococcaceae</taxon>
        <taxon>Chelatococcus</taxon>
    </lineage>
</organism>
<dbReference type="OrthoDB" id="9813962at2"/>
<name>A0A2V3U7M8_9HYPH</name>
<keyword evidence="4" id="KW-0963">Cytoplasm</keyword>
<comment type="function">
    <text evidence="4">Nucleoside triphosphate pyrophosphatase. May have a dual role in cell division arrest and in preventing the incorporation of modified nucleotides into cellular nucleic acids.</text>
</comment>
<dbReference type="Gene3D" id="3.90.950.10">
    <property type="match status" value="1"/>
</dbReference>
<accession>A0A2V3U7M8</accession>
<dbReference type="EC" id="3.6.1.9" evidence="4"/>
<keyword evidence="3 4" id="KW-0546">Nucleotide metabolism</keyword>
<dbReference type="Proteomes" id="UP000248021">
    <property type="component" value="Unassembled WGS sequence"/>
</dbReference>
<evidence type="ECO:0000313" key="5">
    <source>
        <dbReference type="EMBL" id="PXW58859.1"/>
    </source>
</evidence>
<evidence type="ECO:0000256" key="3">
    <source>
        <dbReference type="ARBA" id="ARBA00023080"/>
    </source>
</evidence>
<dbReference type="PANTHER" id="PTHR43213:SF5">
    <property type="entry name" value="BIFUNCTIONAL DTTP_UTP PYROPHOSPHATASE_METHYLTRANSFERASE PROTEIN-RELATED"/>
    <property type="match status" value="1"/>
</dbReference>
<dbReference type="RefSeq" id="WP_110374925.1">
    <property type="nucleotide sequence ID" value="NZ_JAHBRY010000001.1"/>
</dbReference>
<evidence type="ECO:0000313" key="6">
    <source>
        <dbReference type="Proteomes" id="UP000248021"/>
    </source>
</evidence>
<reference evidence="5 6" key="1">
    <citation type="submission" date="2018-05" db="EMBL/GenBank/DDBJ databases">
        <title>Genomic Encyclopedia of Type Strains, Phase IV (KMG-IV): sequencing the most valuable type-strain genomes for metagenomic binning, comparative biology and taxonomic classification.</title>
        <authorList>
            <person name="Goeker M."/>
        </authorList>
    </citation>
    <scope>NUCLEOTIDE SEQUENCE [LARGE SCALE GENOMIC DNA]</scope>
    <source>
        <strain evidence="5 6">DSM 6462</strain>
    </source>
</reference>
<keyword evidence="6" id="KW-1185">Reference proteome</keyword>